<comment type="subcellular location">
    <subcellularLocation>
        <location evidence="1">Membrane</location>
        <topology evidence="1">Multi-pass membrane protein</topology>
    </subcellularLocation>
</comment>
<dbReference type="Proteomes" id="UP000758603">
    <property type="component" value="Unassembled WGS sequence"/>
</dbReference>
<keyword evidence="4 7" id="KW-0472">Membrane</keyword>
<feature type="transmembrane region" description="Helical" evidence="7">
    <location>
        <begin position="215"/>
        <end position="237"/>
    </location>
</feature>
<feature type="domain" description="Rhodopsin" evidence="8">
    <location>
        <begin position="44"/>
        <end position="280"/>
    </location>
</feature>
<evidence type="ECO:0000256" key="6">
    <source>
        <dbReference type="SAM" id="MobiDB-lite"/>
    </source>
</evidence>
<organism evidence="9 10">
    <name type="scientific">Truncatella angustata</name>
    <dbReference type="NCBI Taxonomy" id="152316"/>
    <lineage>
        <taxon>Eukaryota</taxon>
        <taxon>Fungi</taxon>
        <taxon>Dikarya</taxon>
        <taxon>Ascomycota</taxon>
        <taxon>Pezizomycotina</taxon>
        <taxon>Sordariomycetes</taxon>
        <taxon>Xylariomycetidae</taxon>
        <taxon>Amphisphaeriales</taxon>
        <taxon>Sporocadaceae</taxon>
        <taxon>Truncatella</taxon>
    </lineage>
</organism>
<keyword evidence="10" id="KW-1185">Reference proteome</keyword>
<dbReference type="PANTHER" id="PTHR33048:SF47">
    <property type="entry name" value="INTEGRAL MEMBRANE PROTEIN-RELATED"/>
    <property type="match status" value="1"/>
</dbReference>
<dbReference type="RefSeq" id="XP_045955733.1">
    <property type="nucleotide sequence ID" value="XM_046109225.1"/>
</dbReference>
<evidence type="ECO:0000313" key="10">
    <source>
        <dbReference type="Proteomes" id="UP000758603"/>
    </source>
</evidence>
<name>A0A9P8UFZ9_9PEZI</name>
<accession>A0A9P8UFZ9</accession>
<dbReference type="GO" id="GO:0016020">
    <property type="term" value="C:membrane"/>
    <property type="evidence" value="ECO:0007669"/>
    <property type="project" value="UniProtKB-SubCell"/>
</dbReference>
<reference evidence="9" key="1">
    <citation type="journal article" date="2021" name="Nat. Commun.">
        <title>Genetic determinants of endophytism in the Arabidopsis root mycobiome.</title>
        <authorList>
            <person name="Mesny F."/>
            <person name="Miyauchi S."/>
            <person name="Thiergart T."/>
            <person name="Pickel B."/>
            <person name="Atanasova L."/>
            <person name="Karlsson M."/>
            <person name="Huettel B."/>
            <person name="Barry K.W."/>
            <person name="Haridas S."/>
            <person name="Chen C."/>
            <person name="Bauer D."/>
            <person name="Andreopoulos W."/>
            <person name="Pangilinan J."/>
            <person name="LaButti K."/>
            <person name="Riley R."/>
            <person name="Lipzen A."/>
            <person name="Clum A."/>
            <person name="Drula E."/>
            <person name="Henrissat B."/>
            <person name="Kohler A."/>
            <person name="Grigoriev I.V."/>
            <person name="Martin F.M."/>
            <person name="Hacquard S."/>
        </authorList>
    </citation>
    <scope>NUCLEOTIDE SEQUENCE</scope>
    <source>
        <strain evidence="9">MPI-SDFR-AT-0073</strain>
    </source>
</reference>
<keyword evidence="3 7" id="KW-1133">Transmembrane helix</keyword>
<feature type="transmembrane region" description="Helical" evidence="7">
    <location>
        <begin position="257"/>
        <end position="275"/>
    </location>
</feature>
<evidence type="ECO:0000259" key="8">
    <source>
        <dbReference type="Pfam" id="PF20684"/>
    </source>
</evidence>
<feature type="region of interest" description="Disordered" evidence="6">
    <location>
        <begin position="349"/>
        <end position="375"/>
    </location>
</feature>
<dbReference type="AlphaFoldDB" id="A0A9P8UFZ9"/>
<sequence length="375" mass="41781">MKAIHAAFIVRRDAIDDNVPNPLGTSLSQRSVVFVCISFFFVSLRLFTRYFYGKIIGADDAFIFLSLILAICLTVTYNEEALNGFGLHTDQVDSAHKVTAFKWFFAAQILYKAATCMTKLSICTLYLRIFPDRRFRKAVWVTIGIIVAYTIASIFVTIFSCNPVQKTWVKTMAGQCLDSRSIWYGTSVMVILTDLMIMVLPINEIRRLQLPLTKKLLLASLFSLGFFVVACTIVRMVSVSPQTTAADQIYYQAISNSWTFVETNIGIICACLPVVRIPITHQFRRFGQSTRKTALSSAPSQSGFDLKTIGHIPSRKQLSKNDEKNSSFEALIGGDGETRKIRMNMIITPSNSLTPSDNKVMAAHGNPTSKDGTSI</sequence>
<feature type="transmembrane region" description="Helical" evidence="7">
    <location>
        <begin position="181"/>
        <end position="203"/>
    </location>
</feature>
<evidence type="ECO:0000256" key="5">
    <source>
        <dbReference type="ARBA" id="ARBA00038359"/>
    </source>
</evidence>
<evidence type="ECO:0000256" key="3">
    <source>
        <dbReference type="ARBA" id="ARBA00022989"/>
    </source>
</evidence>
<evidence type="ECO:0000313" key="9">
    <source>
        <dbReference type="EMBL" id="KAH6651455.1"/>
    </source>
</evidence>
<comment type="caution">
    <text evidence="9">The sequence shown here is derived from an EMBL/GenBank/DDBJ whole genome shotgun (WGS) entry which is preliminary data.</text>
</comment>
<protein>
    <recommendedName>
        <fullName evidence="8">Rhodopsin domain-containing protein</fullName>
    </recommendedName>
</protein>
<evidence type="ECO:0000256" key="1">
    <source>
        <dbReference type="ARBA" id="ARBA00004141"/>
    </source>
</evidence>
<dbReference type="OrthoDB" id="3934549at2759"/>
<dbReference type="Pfam" id="PF20684">
    <property type="entry name" value="Fung_rhodopsin"/>
    <property type="match status" value="1"/>
</dbReference>
<gene>
    <name evidence="9" type="ORF">BKA67DRAFT_692768</name>
</gene>
<dbReference type="InterPro" id="IPR049326">
    <property type="entry name" value="Rhodopsin_dom_fungi"/>
</dbReference>
<feature type="transmembrane region" description="Helical" evidence="7">
    <location>
        <begin position="139"/>
        <end position="161"/>
    </location>
</feature>
<dbReference type="GeneID" id="70138116"/>
<evidence type="ECO:0000256" key="4">
    <source>
        <dbReference type="ARBA" id="ARBA00023136"/>
    </source>
</evidence>
<keyword evidence="2 7" id="KW-0812">Transmembrane</keyword>
<evidence type="ECO:0000256" key="2">
    <source>
        <dbReference type="ARBA" id="ARBA00022692"/>
    </source>
</evidence>
<comment type="similarity">
    <text evidence="5">Belongs to the SAT4 family.</text>
</comment>
<feature type="transmembrane region" description="Helical" evidence="7">
    <location>
        <begin position="103"/>
        <end position="127"/>
    </location>
</feature>
<feature type="compositionally biased region" description="Polar residues" evidence="6">
    <location>
        <begin position="366"/>
        <end position="375"/>
    </location>
</feature>
<dbReference type="EMBL" id="JAGPXC010000006">
    <property type="protein sequence ID" value="KAH6651455.1"/>
    <property type="molecule type" value="Genomic_DNA"/>
</dbReference>
<dbReference type="PANTHER" id="PTHR33048">
    <property type="entry name" value="PTH11-LIKE INTEGRAL MEMBRANE PROTEIN (AFU_ORTHOLOGUE AFUA_5G11245)"/>
    <property type="match status" value="1"/>
</dbReference>
<dbReference type="InterPro" id="IPR052337">
    <property type="entry name" value="SAT4-like"/>
</dbReference>
<proteinExistence type="inferred from homology"/>
<evidence type="ECO:0000256" key="7">
    <source>
        <dbReference type="SAM" id="Phobius"/>
    </source>
</evidence>
<feature type="transmembrane region" description="Helical" evidence="7">
    <location>
        <begin position="31"/>
        <end position="48"/>
    </location>
</feature>
<feature type="transmembrane region" description="Helical" evidence="7">
    <location>
        <begin position="60"/>
        <end position="77"/>
    </location>
</feature>